<dbReference type="EMBL" id="MU006090">
    <property type="protein sequence ID" value="KAF2842065.1"/>
    <property type="molecule type" value="Genomic_DNA"/>
</dbReference>
<dbReference type="GO" id="GO:0004674">
    <property type="term" value="F:protein serine/threonine kinase activity"/>
    <property type="evidence" value="ECO:0007669"/>
    <property type="project" value="TreeGrafter"/>
</dbReference>
<proteinExistence type="predicted"/>
<dbReference type="OrthoDB" id="4062651at2759"/>
<keyword evidence="3" id="KW-0418">Kinase</keyword>
<evidence type="ECO:0000313" key="3">
    <source>
        <dbReference type="EMBL" id="KAF2842065.1"/>
    </source>
</evidence>
<dbReference type="GO" id="GO:0044773">
    <property type="term" value="P:mitotic DNA damage checkpoint signaling"/>
    <property type="evidence" value="ECO:0007669"/>
    <property type="project" value="TreeGrafter"/>
</dbReference>
<name>A0A9P4SGF9_9PEZI</name>
<dbReference type="PANTHER" id="PTHR44167">
    <property type="entry name" value="OVARIAN-SPECIFIC SERINE/THREONINE-PROTEIN KINASE LOK-RELATED"/>
    <property type="match status" value="1"/>
</dbReference>
<keyword evidence="4" id="KW-1185">Reference proteome</keyword>
<comment type="caution">
    <text evidence="3">The sequence shown here is derived from an EMBL/GenBank/DDBJ whole genome shotgun (WGS) entry which is preliminary data.</text>
</comment>
<dbReference type="SUPFAM" id="SSF56112">
    <property type="entry name" value="Protein kinase-like (PK-like)"/>
    <property type="match status" value="1"/>
</dbReference>
<evidence type="ECO:0000256" key="1">
    <source>
        <dbReference type="SAM" id="MobiDB-lite"/>
    </source>
</evidence>
<feature type="region of interest" description="Disordered" evidence="1">
    <location>
        <begin position="566"/>
        <end position="640"/>
    </location>
</feature>
<dbReference type="InterPro" id="IPR008271">
    <property type="entry name" value="Ser/Thr_kinase_AS"/>
</dbReference>
<gene>
    <name evidence="3" type="ORF">M501DRAFT_1013431</name>
</gene>
<accession>A0A9P4SGF9</accession>
<dbReference type="SMART" id="SM00220">
    <property type="entry name" value="S_TKc"/>
    <property type="match status" value="1"/>
</dbReference>
<dbReference type="Proteomes" id="UP000799429">
    <property type="component" value="Unassembled WGS sequence"/>
</dbReference>
<dbReference type="CDD" id="cd00180">
    <property type="entry name" value="PKc"/>
    <property type="match status" value="1"/>
</dbReference>
<dbReference type="AlphaFoldDB" id="A0A9P4SGF9"/>
<sequence length="640" mass="71802">MGQDVAAERDELVKERLKKGMTLQEATSSVWEDWCGKGFHTDFRGADPIPLEEEDVLGEGANGLVFKTICKGVALAWKTTRCKNARTEIDNLKRLNNIHVVTLAGSMTHCGITRILIWPVAECDLKQFLDDLDVFKSNTRLLEVKKSNPEAYHRFRALDINVDSCSSALLSARRLLCERIGCLLSAVAYIHTMDIRHKDIKPSNILLSSFGIWLTDFDCSTDFSQLPHSETNNGNRGTAKYFAPEMARYEDSSRPVDIFSLGCVFLEVIWSVCMADKTMADLRTYCREADRSYHANLSSIQDLCLECIKASKMDKRTANLKYVLLLIGDMLNEDATNRPKVQKLQSRLRSFNRDREHDEWSLYGPCCQPRPKITSHKPSLTNLSRQPNERSIPTFSRPRMSGLNEKMSNKPGSNGKELTESSLPLLTSESQADVEDSDMNSTASSWNSEFGSIPPPNNVLDNHELKREDSSVTMTDSLRTLPPLQQQGEKQDQFFSVNTSWQFTGGPVTNASFRPISGSFFLANQPHGLGTTPAQEPAQQEYPADLSARKPLREIENMQATQTIKPIPSSSRALTSSLDEAEHLSHSVTQKFSNATSERNMTLPRPGEPMPTNSFNGHMNSPRRTESMSNNPFQAPIPRR</sequence>
<feature type="compositionally biased region" description="Polar residues" evidence="1">
    <location>
        <begin position="566"/>
        <end position="578"/>
    </location>
</feature>
<dbReference type="Gene3D" id="1.10.510.10">
    <property type="entry name" value="Transferase(Phosphotransferase) domain 1"/>
    <property type="match status" value="1"/>
</dbReference>
<dbReference type="Pfam" id="PF00069">
    <property type="entry name" value="Pkinase"/>
    <property type="match status" value="1"/>
</dbReference>
<feature type="compositionally biased region" description="Polar residues" evidence="1">
    <location>
        <begin position="439"/>
        <end position="450"/>
    </location>
</feature>
<dbReference type="InterPro" id="IPR011009">
    <property type="entry name" value="Kinase-like_dom_sf"/>
</dbReference>
<dbReference type="GO" id="GO:0005634">
    <property type="term" value="C:nucleus"/>
    <property type="evidence" value="ECO:0007669"/>
    <property type="project" value="TreeGrafter"/>
</dbReference>
<protein>
    <submittedName>
        <fullName evidence="3">Kinase-like protein</fullName>
    </submittedName>
</protein>
<feature type="compositionally biased region" description="Polar residues" evidence="1">
    <location>
        <begin position="376"/>
        <end position="394"/>
    </location>
</feature>
<dbReference type="PROSITE" id="PS00108">
    <property type="entry name" value="PROTEIN_KINASE_ST"/>
    <property type="match status" value="1"/>
</dbReference>
<organism evidence="3 4">
    <name type="scientific">Patellaria atrata CBS 101060</name>
    <dbReference type="NCBI Taxonomy" id="1346257"/>
    <lineage>
        <taxon>Eukaryota</taxon>
        <taxon>Fungi</taxon>
        <taxon>Dikarya</taxon>
        <taxon>Ascomycota</taxon>
        <taxon>Pezizomycotina</taxon>
        <taxon>Dothideomycetes</taxon>
        <taxon>Dothideomycetes incertae sedis</taxon>
        <taxon>Patellariales</taxon>
        <taxon>Patellariaceae</taxon>
        <taxon>Patellaria</taxon>
    </lineage>
</organism>
<keyword evidence="3" id="KW-0808">Transferase</keyword>
<dbReference type="PANTHER" id="PTHR44167:SF30">
    <property type="entry name" value="PHOSPHORYLASE KINASE"/>
    <property type="match status" value="1"/>
</dbReference>
<dbReference type="GO" id="GO:0005524">
    <property type="term" value="F:ATP binding"/>
    <property type="evidence" value="ECO:0007669"/>
    <property type="project" value="InterPro"/>
</dbReference>
<feature type="compositionally biased region" description="Low complexity" evidence="1">
    <location>
        <begin position="420"/>
        <end position="430"/>
    </location>
</feature>
<feature type="domain" description="Protein kinase" evidence="2">
    <location>
        <begin position="51"/>
        <end position="352"/>
    </location>
</feature>
<evidence type="ECO:0000313" key="4">
    <source>
        <dbReference type="Proteomes" id="UP000799429"/>
    </source>
</evidence>
<feature type="compositionally biased region" description="Polar residues" evidence="1">
    <location>
        <begin position="586"/>
        <end position="600"/>
    </location>
</feature>
<feature type="region of interest" description="Disordered" evidence="1">
    <location>
        <begin position="371"/>
        <end position="462"/>
    </location>
</feature>
<dbReference type="PROSITE" id="PS50011">
    <property type="entry name" value="PROTEIN_KINASE_DOM"/>
    <property type="match status" value="1"/>
</dbReference>
<dbReference type="InterPro" id="IPR000719">
    <property type="entry name" value="Prot_kinase_dom"/>
</dbReference>
<reference evidence="3" key="1">
    <citation type="journal article" date="2020" name="Stud. Mycol.">
        <title>101 Dothideomycetes genomes: a test case for predicting lifestyles and emergence of pathogens.</title>
        <authorList>
            <person name="Haridas S."/>
            <person name="Albert R."/>
            <person name="Binder M."/>
            <person name="Bloem J."/>
            <person name="Labutti K."/>
            <person name="Salamov A."/>
            <person name="Andreopoulos B."/>
            <person name="Baker S."/>
            <person name="Barry K."/>
            <person name="Bills G."/>
            <person name="Bluhm B."/>
            <person name="Cannon C."/>
            <person name="Castanera R."/>
            <person name="Culley D."/>
            <person name="Daum C."/>
            <person name="Ezra D."/>
            <person name="Gonzalez J."/>
            <person name="Henrissat B."/>
            <person name="Kuo A."/>
            <person name="Liang C."/>
            <person name="Lipzen A."/>
            <person name="Lutzoni F."/>
            <person name="Magnuson J."/>
            <person name="Mondo S."/>
            <person name="Nolan M."/>
            <person name="Ohm R."/>
            <person name="Pangilinan J."/>
            <person name="Park H.-J."/>
            <person name="Ramirez L."/>
            <person name="Alfaro M."/>
            <person name="Sun H."/>
            <person name="Tritt A."/>
            <person name="Yoshinaga Y."/>
            <person name="Zwiers L.-H."/>
            <person name="Turgeon B."/>
            <person name="Goodwin S."/>
            <person name="Spatafora J."/>
            <person name="Crous P."/>
            <person name="Grigoriev I."/>
        </authorList>
    </citation>
    <scope>NUCLEOTIDE SEQUENCE</scope>
    <source>
        <strain evidence="3">CBS 101060</strain>
    </source>
</reference>
<evidence type="ECO:0000259" key="2">
    <source>
        <dbReference type="PROSITE" id="PS50011"/>
    </source>
</evidence>